<dbReference type="Pfam" id="PF12796">
    <property type="entry name" value="Ank_2"/>
    <property type="match status" value="1"/>
</dbReference>
<evidence type="ECO:0008006" key="7">
    <source>
        <dbReference type="Google" id="ProtNLM"/>
    </source>
</evidence>
<name>A0AAV9Q605_9PEZI</name>
<dbReference type="SUPFAM" id="SSF48403">
    <property type="entry name" value="Ankyrin repeat"/>
    <property type="match status" value="1"/>
</dbReference>
<protein>
    <recommendedName>
        <fullName evidence="7">NACHT domain-containing protein</fullName>
    </recommendedName>
</protein>
<feature type="domain" description="Nephrocystin 3-like N-terminal" evidence="4">
    <location>
        <begin position="184"/>
        <end position="336"/>
    </location>
</feature>
<dbReference type="PROSITE" id="PS50088">
    <property type="entry name" value="ANK_REPEAT"/>
    <property type="match status" value="1"/>
</dbReference>
<dbReference type="InterPro" id="IPR036770">
    <property type="entry name" value="Ankyrin_rpt-contain_sf"/>
</dbReference>
<dbReference type="PROSITE" id="PS50297">
    <property type="entry name" value="ANK_REP_REGION"/>
    <property type="match status" value="1"/>
</dbReference>
<feature type="repeat" description="ANK" evidence="2">
    <location>
        <begin position="704"/>
        <end position="736"/>
    </location>
</feature>
<comment type="caution">
    <text evidence="5">The sequence shown here is derived from an EMBL/GenBank/DDBJ whole genome shotgun (WGS) entry which is preliminary data.</text>
</comment>
<feature type="domain" description="GPI inositol-deacylase winged helix" evidence="3">
    <location>
        <begin position="500"/>
        <end position="576"/>
    </location>
</feature>
<dbReference type="Gene3D" id="3.40.50.300">
    <property type="entry name" value="P-loop containing nucleotide triphosphate hydrolases"/>
    <property type="match status" value="1"/>
</dbReference>
<evidence type="ECO:0000313" key="5">
    <source>
        <dbReference type="EMBL" id="KAK5533941.1"/>
    </source>
</evidence>
<dbReference type="InterPro" id="IPR002110">
    <property type="entry name" value="Ankyrin_rpt"/>
</dbReference>
<keyword evidence="2" id="KW-0040">ANK repeat</keyword>
<dbReference type="SMART" id="SM00248">
    <property type="entry name" value="ANK"/>
    <property type="match status" value="3"/>
</dbReference>
<organism evidence="5 6">
    <name type="scientific">Vermiconidia calcicola</name>
    <dbReference type="NCBI Taxonomy" id="1690605"/>
    <lineage>
        <taxon>Eukaryota</taxon>
        <taxon>Fungi</taxon>
        <taxon>Dikarya</taxon>
        <taxon>Ascomycota</taxon>
        <taxon>Pezizomycotina</taxon>
        <taxon>Dothideomycetes</taxon>
        <taxon>Dothideomycetidae</taxon>
        <taxon>Mycosphaerellales</taxon>
        <taxon>Extremaceae</taxon>
        <taxon>Vermiconidia</taxon>
    </lineage>
</organism>
<dbReference type="PANTHER" id="PTHR10039:SF15">
    <property type="entry name" value="NACHT DOMAIN-CONTAINING PROTEIN"/>
    <property type="match status" value="1"/>
</dbReference>
<proteinExistence type="predicted"/>
<dbReference type="PANTHER" id="PTHR10039">
    <property type="entry name" value="AMELOGENIN"/>
    <property type="match status" value="1"/>
</dbReference>
<keyword evidence="6" id="KW-1185">Reference proteome</keyword>
<dbReference type="InterPro" id="IPR027417">
    <property type="entry name" value="P-loop_NTPase"/>
</dbReference>
<sequence>MDPVSITVSIVSLIDASYRLCDFISDVKEGGKERMKLLKEVSNLCCTLDTLKERFDGSQKEALSLSRTLGKDDGPIQQCDEIINSLTKTLTSSKHAAGRLVQQLKWNFDKREVLQAIEQLHRLQATITQAVQQAMFTVVDKIQQDGSTTLGIVEEKHSQEIRDWLSPLNFLAQQQAIQDSHCRGTGSKFLKSDEFHDFKRSTDSIMWCRGPPGAGKTYMSSIIAHHLQKEIESKGAEDIVLVVYCRYDDPACQVVTNILGGLLKQCLTYQRSPRQLPESLLNLHKVHTMSGTKPTSEELVAILAELCGRFRRCLITIDALDEFGESKDRISLLNALALLRQSLGDGVPGTDADTSEPSTAPKQCCISLLIMSRHFHDIELVLRTAWVDDHGGQSPSTKRTYELSPNGDDIHLYLDWRIENDPSLKALTSKRVGLRDEVLEAILKGSGSLFLLTKLMIDDIASCLTVKELKSSLQRLYTGLKVAYDATMQRIRRQGEGRTHRALEVMKWIIFAERPLTCAEIEHAVIIESTSTDIDVDDLVSAPNLAALCGGLVVIDQHNRFRFAHQTVSEYLRTNHADAFDDQSQSIADCCLTYLMYDEFLKGPSKHVTEFRDRLSRYPLYAYCSQYWYSHMPGGPTPDQSSEPRWRSSRQAARFGPTEDEIMLPHARLWGDVMLHHASYLNAHHLFDELYDMDRSVLNRRNELGRTPLMRSAVAGSLQFAKRLINVGADINVRDIHGDAALDIALWARDIRMVKLLYFDPSIELERKVETRSGGGTTLC</sequence>
<evidence type="ECO:0000259" key="4">
    <source>
        <dbReference type="Pfam" id="PF24883"/>
    </source>
</evidence>
<dbReference type="Proteomes" id="UP001345827">
    <property type="component" value="Unassembled WGS sequence"/>
</dbReference>
<evidence type="ECO:0000259" key="3">
    <source>
        <dbReference type="Pfam" id="PF22939"/>
    </source>
</evidence>
<accession>A0AAV9Q605</accession>
<dbReference type="AlphaFoldDB" id="A0AAV9Q605"/>
<evidence type="ECO:0000256" key="1">
    <source>
        <dbReference type="ARBA" id="ARBA00022737"/>
    </source>
</evidence>
<dbReference type="Gene3D" id="1.25.40.20">
    <property type="entry name" value="Ankyrin repeat-containing domain"/>
    <property type="match status" value="1"/>
</dbReference>
<evidence type="ECO:0000313" key="6">
    <source>
        <dbReference type="Proteomes" id="UP001345827"/>
    </source>
</evidence>
<evidence type="ECO:0000256" key="2">
    <source>
        <dbReference type="PROSITE-ProRule" id="PRU00023"/>
    </source>
</evidence>
<gene>
    <name evidence="5" type="ORF">LTR25_006921</name>
</gene>
<dbReference type="Pfam" id="PF24883">
    <property type="entry name" value="NPHP3_N"/>
    <property type="match status" value="1"/>
</dbReference>
<dbReference type="Pfam" id="PF22939">
    <property type="entry name" value="WHD_GPIID"/>
    <property type="match status" value="1"/>
</dbReference>
<keyword evidence="1" id="KW-0677">Repeat</keyword>
<reference evidence="5 6" key="1">
    <citation type="submission" date="2023-06" db="EMBL/GenBank/DDBJ databases">
        <title>Black Yeasts Isolated from many extreme environments.</title>
        <authorList>
            <person name="Coleine C."/>
            <person name="Stajich J.E."/>
            <person name="Selbmann L."/>
        </authorList>
    </citation>
    <scope>NUCLEOTIDE SEQUENCE [LARGE SCALE GENOMIC DNA]</scope>
    <source>
        <strain evidence="5 6">CCFEE 5887</strain>
    </source>
</reference>
<dbReference type="InterPro" id="IPR054471">
    <property type="entry name" value="GPIID_WHD"/>
</dbReference>
<dbReference type="SUPFAM" id="SSF52540">
    <property type="entry name" value="P-loop containing nucleoside triphosphate hydrolases"/>
    <property type="match status" value="2"/>
</dbReference>
<dbReference type="InterPro" id="IPR056884">
    <property type="entry name" value="NPHP3-like_N"/>
</dbReference>
<dbReference type="EMBL" id="JAXLQG010000012">
    <property type="protein sequence ID" value="KAK5533941.1"/>
    <property type="molecule type" value="Genomic_DNA"/>
</dbReference>